<dbReference type="Proteomes" id="UP000252519">
    <property type="component" value="Unassembled WGS sequence"/>
</dbReference>
<evidence type="ECO:0000256" key="1">
    <source>
        <dbReference type="SAM" id="MobiDB-lite"/>
    </source>
</evidence>
<accession>A0A368FLE1</accession>
<evidence type="ECO:0000313" key="2">
    <source>
        <dbReference type="EMBL" id="RCN30977.1"/>
    </source>
</evidence>
<dbReference type="AlphaFoldDB" id="A0A368FLE1"/>
<dbReference type="EMBL" id="JOJR01001417">
    <property type="protein sequence ID" value="RCN30977.1"/>
    <property type="molecule type" value="Genomic_DNA"/>
</dbReference>
<organism evidence="2 3">
    <name type="scientific">Ancylostoma caninum</name>
    <name type="common">Dog hookworm</name>
    <dbReference type="NCBI Taxonomy" id="29170"/>
    <lineage>
        <taxon>Eukaryota</taxon>
        <taxon>Metazoa</taxon>
        <taxon>Ecdysozoa</taxon>
        <taxon>Nematoda</taxon>
        <taxon>Chromadorea</taxon>
        <taxon>Rhabditida</taxon>
        <taxon>Rhabditina</taxon>
        <taxon>Rhabditomorpha</taxon>
        <taxon>Strongyloidea</taxon>
        <taxon>Ancylostomatidae</taxon>
        <taxon>Ancylostomatinae</taxon>
        <taxon>Ancylostoma</taxon>
    </lineage>
</organism>
<gene>
    <name evidence="2" type="ORF">ANCCAN_23252</name>
</gene>
<keyword evidence="3" id="KW-1185">Reference proteome</keyword>
<feature type="region of interest" description="Disordered" evidence="1">
    <location>
        <begin position="1"/>
        <end position="64"/>
    </location>
</feature>
<name>A0A368FLE1_ANCCA</name>
<feature type="compositionally biased region" description="Polar residues" evidence="1">
    <location>
        <begin position="1"/>
        <end position="32"/>
    </location>
</feature>
<sequence length="391" mass="43424">MEISDNAIQPVSELTSGVTSTEGPSPTQTNASHDIGAATGVEQTDVQMEDDPSRKMTQHHPSGLHRLLRRRIRRLQHSLRLPSPSPFRRDRHANVYPIFCGDSSDDEEDSSRETSRSYSSMSVHEDEPCSSKHLITSTGGSAPKNYGTYAGKPRDYSRSPSGSESDFPIKKSKLSEEVTEALVSLVEQASLVHSEKQPEFQEQQVQEVTYKRQDPELKHKTPGSSREMQKLHKHPWALLLGGGLAPVESPYYNTNLDATDFELIPPSGHSGLVEGLFLESTGAVPRSIRSTVTILEAVGPKAIEDFRESNRYQGLEQLREAKEPLPTMPLKEEATAEEKNTYVHGLVFDNDGTAPVLYRIKSLFGNGAKLESVFFEVPFPDRIDLQLITLD</sequence>
<feature type="region of interest" description="Disordered" evidence="1">
    <location>
        <begin position="97"/>
        <end position="171"/>
    </location>
</feature>
<proteinExistence type="predicted"/>
<comment type="caution">
    <text evidence="2">The sequence shown here is derived from an EMBL/GenBank/DDBJ whole genome shotgun (WGS) entry which is preliminary data.</text>
</comment>
<reference evidence="2 3" key="1">
    <citation type="submission" date="2014-10" db="EMBL/GenBank/DDBJ databases">
        <title>Draft genome of the hookworm Ancylostoma caninum.</title>
        <authorList>
            <person name="Mitreva M."/>
        </authorList>
    </citation>
    <scope>NUCLEOTIDE SEQUENCE [LARGE SCALE GENOMIC DNA]</scope>
    <source>
        <strain evidence="2 3">Baltimore</strain>
    </source>
</reference>
<protein>
    <submittedName>
        <fullName evidence="2">Uncharacterized protein</fullName>
    </submittedName>
</protein>
<evidence type="ECO:0000313" key="3">
    <source>
        <dbReference type="Proteomes" id="UP000252519"/>
    </source>
</evidence>